<feature type="region of interest" description="Disordered" evidence="1">
    <location>
        <begin position="133"/>
        <end position="170"/>
    </location>
</feature>
<evidence type="ECO:0000313" key="2">
    <source>
        <dbReference type="EMBL" id="MCP1387577.1"/>
    </source>
</evidence>
<feature type="compositionally biased region" description="Low complexity" evidence="1">
    <location>
        <begin position="153"/>
        <end position="162"/>
    </location>
</feature>
<gene>
    <name evidence="2" type="ORF">M5J20_05165</name>
</gene>
<evidence type="ECO:0008006" key="4">
    <source>
        <dbReference type="Google" id="ProtNLM"/>
    </source>
</evidence>
<reference evidence="2" key="1">
    <citation type="submission" date="2022-05" db="EMBL/GenBank/DDBJ databases">
        <title>Corynebacterium sp. TA-R-1 sp. nov., isolated from human feces.</title>
        <authorList>
            <person name="Shamsuzzaman M."/>
            <person name="Dahal R.H."/>
        </authorList>
    </citation>
    <scope>NUCLEOTIDE SEQUENCE</scope>
    <source>
        <strain evidence="2">TA-R-1</strain>
    </source>
</reference>
<accession>A0ABT1G159</accession>
<proteinExistence type="predicted"/>
<dbReference type="RefSeq" id="WP_253577183.1">
    <property type="nucleotide sequence ID" value="NZ_JAMFTQ010000004.1"/>
</dbReference>
<evidence type="ECO:0000313" key="3">
    <source>
        <dbReference type="Proteomes" id="UP001204000"/>
    </source>
</evidence>
<protein>
    <recommendedName>
        <fullName evidence="4">Metallothionein</fullName>
    </recommendedName>
</protein>
<dbReference type="EMBL" id="JAMFTQ010000004">
    <property type="protein sequence ID" value="MCP1387577.1"/>
    <property type="molecule type" value="Genomic_DNA"/>
</dbReference>
<keyword evidence="3" id="KW-1185">Reference proteome</keyword>
<organism evidence="2 3">
    <name type="scientific">Corynebacterium stercoris</name>
    <dbReference type="NCBI Taxonomy" id="2943490"/>
    <lineage>
        <taxon>Bacteria</taxon>
        <taxon>Bacillati</taxon>
        <taxon>Actinomycetota</taxon>
        <taxon>Actinomycetes</taxon>
        <taxon>Mycobacteriales</taxon>
        <taxon>Corynebacteriaceae</taxon>
        <taxon>Corynebacterium</taxon>
    </lineage>
</organism>
<evidence type="ECO:0000256" key="1">
    <source>
        <dbReference type="SAM" id="MobiDB-lite"/>
    </source>
</evidence>
<sequence>MTTPNNEGLYTNGADLNTEAKSSCGCGHHKPVETTEVREEIKIVPADHAATREGATCNCEPGHCNCGHHQTCDCAPNECKCGHNDGLKETAPAEQSSCCGGHGHGHHGLTEEEYYDPDKTDTHGVDPAVKTVEEAQGYDESAGWNDGIRPTDAGEAAESGAGKSDDGQIN</sequence>
<comment type="caution">
    <text evidence="2">The sequence shown here is derived from an EMBL/GenBank/DDBJ whole genome shotgun (WGS) entry which is preliminary data.</text>
</comment>
<name>A0ABT1G159_9CORY</name>
<dbReference type="Proteomes" id="UP001204000">
    <property type="component" value="Unassembled WGS sequence"/>
</dbReference>